<keyword evidence="1" id="KW-1185">Reference proteome</keyword>
<dbReference type="Proteomes" id="UP000887575">
    <property type="component" value="Unassembled WGS sequence"/>
</dbReference>
<accession>A0AAF3F3B0</accession>
<name>A0AAF3F3B0_9BILA</name>
<evidence type="ECO:0000313" key="1">
    <source>
        <dbReference type="Proteomes" id="UP000887575"/>
    </source>
</evidence>
<reference evidence="2" key="1">
    <citation type="submission" date="2024-02" db="UniProtKB">
        <authorList>
            <consortium name="WormBaseParasite"/>
        </authorList>
    </citation>
    <scope>IDENTIFICATION</scope>
</reference>
<proteinExistence type="predicted"/>
<dbReference type="WBParaSite" id="MBELARI_LOCUS21051">
    <property type="protein sequence ID" value="MBELARI_LOCUS21051"/>
    <property type="gene ID" value="MBELARI_LOCUS21051"/>
</dbReference>
<protein>
    <submittedName>
        <fullName evidence="2">Uncharacterized protein</fullName>
    </submittedName>
</protein>
<dbReference type="AlphaFoldDB" id="A0AAF3F3B0"/>
<organism evidence="1 2">
    <name type="scientific">Mesorhabditis belari</name>
    <dbReference type="NCBI Taxonomy" id="2138241"/>
    <lineage>
        <taxon>Eukaryota</taxon>
        <taxon>Metazoa</taxon>
        <taxon>Ecdysozoa</taxon>
        <taxon>Nematoda</taxon>
        <taxon>Chromadorea</taxon>
        <taxon>Rhabditida</taxon>
        <taxon>Rhabditina</taxon>
        <taxon>Rhabditomorpha</taxon>
        <taxon>Rhabditoidea</taxon>
        <taxon>Rhabditidae</taxon>
        <taxon>Mesorhabditinae</taxon>
        <taxon>Mesorhabditis</taxon>
    </lineage>
</organism>
<evidence type="ECO:0000313" key="2">
    <source>
        <dbReference type="WBParaSite" id="MBELARI_LOCUS21051"/>
    </source>
</evidence>
<sequence>MIFLILLLIGGVESIKSCIAKEPVIEPECWLHCHPLLSPYVSVEICCSIAGHRLSGTCSPDGKAICECAGDSPFEEYLPIKK</sequence>